<dbReference type="Proteomes" id="UP000823749">
    <property type="component" value="Chromosome 2"/>
</dbReference>
<protein>
    <submittedName>
        <fullName evidence="1">Uncharacterized protein</fullName>
    </submittedName>
</protein>
<keyword evidence="2" id="KW-1185">Reference proteome</keyword>
<dbReference type="EMBL" id="JACTNZ010000002">
    <property type="protein sequence ID" value="KAG5562001.1"/>
    <property type="molecule type" value="Genomic_DNA"/>
</dbReference>
<accession>A0AAV6LCR9</accession>
<gene>
    <name evidence="1" type="ORF">RHGRI_004891</name>
</gene>
<evidence type="ECO:0000313" key="2">
    <source>
        <dbReference type="Proteomes" id="UP000823749"/>
    </source>
</evidence>
<comment type="caution">
    <text evidence="1">The sequence shown here is derived from an EMBL/GenBank/DDBJ whole genome shotgun (WGS) entry which is preliminary data.</text>
</comment>
<reference evidence="1" key="1">
    <citation type="submission" date="2020-08" db="EMBL/GenBank/DDBJ databases">
        <title>Plant Genome Project.</title>
        <authorList>
            <person name="Zhang R.-G."/>
        </authorList>
    </citation>
    <scope>NUCLEOTIDE SEQUENCE</scope>
    <source>
        <strain evidence="1">WSP0</strain>
        <tissue evidence="1">Leaf</tissue>
    </source>
</reference>
<sequence length="282" mass="31759">MGRFVPQGSLGITLSVFKMDIITWPPHVWVQNGHVFCHNGHVKESSSSTRRRYYRRTTSRRGCKQTFPNSGLLEEVFKEEGLVPYEEPYSQSVDMPCLDRDPNPVSKPKFKDVFDWTSGDPRNGCLIRSDELSRFKLIKRHRIDMPFENLEPDALTRMHISEYVEFKYGSQLIAEFRDSNDCTTGSYSNINRRAAMNSVVVDPYWPIGAVRKDVLGREIVDNVLDNLAIDVVLSQCQTSTLFADASQGHTVVSPAAKAVPKYVIVTGHVTGKENLACIAASL</sequence>
<name>A0AAV6LCR9_9ERIC</name>
<organism evidence="1 2">
    <name type="scientific">Rhododendron griersonianum</name>
    <dbReference type="NCBI Taxonomy" id="479676"/>
    <lineage>
        <taxon>Eukaryota</taxon>
        <taxon>Viridiplantae</taxon>
        <taxon>Streptophyta</taxon>
        <taxon>Embryophyta</taxon>
        <taxon>Tracheophyta</taxon>
        <taxon>Spermatophyta</taxon>
        <taxon>Magnoliopsida</taxon>
        <taxon>eudicotyledons</taxon>
        <taxon>Gunneridae</taxon>
        <taxon>Pentapetalae</taxon>
        <taxon>asterids</taxon>
        <taxon>Ericales</taxon>
        <taxon>Ericaceae</taxon>
        <taxon>Ericoideae</taxon>
        <taxon>Rhodoreae</taxon>
        <taxon>Rhododendron</taxon>
    </lineage>
</organism>
<proteinExistence type="predicted"/>
<dbReference type="AlphaFoldDB" id="A0AAV6LCR9"/>
<evidence type="ECO:0000313" key="1">
    <source>
        <dbReference type="EMBL" id="KAG5562001.1"/>
    </source>
</evidence>